<name>A0A0F8ZQH7_9ZZZZ</name>
<evidence type="ECO:0000313" key="1">
    <source>
        <dbReference type="EMBL" id="KKK68664.1"/>
    </source>
</evidence>
<protein>
    <recommendedName>
        <fullName evidence="2">Adenylosuccinate synthase</fullName>
    </recommendedName>
</protein>
<dbReference type="Gene3D" id="3.90.170.10">
    <property type="entry name" value="Adenylosuccinate Synthetase, subunit A, domain 3"/>
    <property type="match status" value="1"/>
</dbReference>
<dbReference type="PANTHER" id="PTHR11846:SF0">
    <property type="entry name" value="ADENYLOSUCCINATE SYNTHETASE"/>
    <property type="match status" value="1"/>
</dbReference>
<dbReference type="InterPro" id="IPR042111">
    <property type="entry name" value="Adenylosuccinate_synth_dom3"/>
</dbReference>
<dbReference type="GO" id="GO:0005737">
    <property type="term" value="C:cytoplasm"/>
    <property type="evidence" value="ECO:0007669"/>
    <property type="project" value="TreeGrafter"/>
</dbReference>
<dbReference type="GO" id="GO:0046040">
    <property type="term" value="P:IMP metabolic process"/>
    <property type="evidence" value="ECO:0007669"/>
    <property type="project" value="TreeGrafter"/>
</dbReference>
<dbReference type="InterPro" id="IPR001114">
    <property type="entry name" value="Adenylosuccinate_synthetase"/>
</dbReference>
<sequence length="92" mass="10744">PSQLPELKICTAYELDGRRTTDFPSHVDDLRRVKPIYETLPGWQEEITEIRRMEDLPENAKNYLERISQFIGRPVEVVSIGPERSQTIFIQS</sequence>
<proteinExistence type="inferred from homology"/>
<feature type="non-terminal residue" evidence="1">
    <location>
        <position position="1"/>
    </location>
</feature>
<evidence type="ECO:0008006" key="2">
    <source>
        <dbReference type="Google" id="ProtNLM"/>
    </source>
</evidence>
<organism evidence="1">
    <name type="scientific">marine sediment metagenome</name>
    <dbReference type="NCBI Taxonomy" id="412755"/>
    <lineage>
        <taxon>unclassified sequences</taxon>
        <taxon>metagenomes</taxon>
        <taxon>ecological metagenomes</taxon>
    </lineage>
</organism>
<dbReference type="SUPFAM" id="SSF52540">
    <property type="entry name" value="P-loop containing nucleoside triphosphate hydrolases"/>
    <property type="match status" value="1"/>
</dbReference>
<dbReference type="GO" id="GO:0044208">
    <property type="term" value="P:'de novo' AMP biosynthetic process"/>
    <property type="evidence" value="ECO:0007669"/>
    <property type="project" value="TreeGrafter"/>
</dbReference>
<dbReference type="InterPro" id="IPR027417">
    <property type="entry name" value="P-loop_NTPase"/>
</dbReference>
<comment type="caution">
    <text evidence="1">The sequence shown here is derived from an EMBL/GenBank/DDBJ whole genome shotgun (WGS) entry which is preliminary data.</text>
</comment>
<dbReference type="PANTHER" id="PTHR11846">
    <property type="entry name" value="ADENYLOSUCCINATE SYNTHETASE"/>
    <property type="match status" value="1"/>
</dbReference>
<dbReference type="Pfam" id="PF00709">
    <property type="entry name" value="Adenylsucc_synt"/>
    <property type="match status" value="1"/>
</dbReference>
<dbReference type="AlphaFoldDB" id="A0A0F8ZQH7"/>
<gene>
    <name evidence="1" type="ORF">LCGC14_2941770</name>
</gene>
<dbReference type="GO" id="GO:0004019">
    <property type="term" value="F:adenylosuccinate synthase activity"/>
    <property type="evidence" value="ECO:0007669"/>
    <property type="project" value="InterPro"/>
</dbReference>
<accession>A0A0F8ZQH7</accession>
<dbReference type="HAMAP" id="MF_00011">
    <property type="entry name" value="Adenylosucc_synth"/>
    <property type="match status" value="1"/>
</dbReference>
<dbReference type="EMBL" id="LAZR01059022">
    <property type="protein sequence ID" value="KKK68664.1"/>
    <property type="molecule type" value="Genomic_DNA"/>
</dbReference>
<dbReference type="GO" id="GO:0000166">
    <property type="term" value="F:nucleotide binding"/>
    <property type="evidence" value="ECO:0007669"/>
    <property type="project" value="InterPro"/>
</dbReference>
<dbReference type="SMART" id="SM00788">
    <property type="entry name" value="Adenylsucc_synt"/>
    <property type="match status" value="1"/>
</dbReference>
<reference evidence="1" key="1">
    <citation type="journal article" date="2015" name="Nature">
        <title>Complex archaea that bridge the gap between prokaryotes and eukaryotes.</title>
        <authorList>
            <person name="Spang A."/>
            <person name="Saw J.H."/>
            <person name="Jorgensen S.L."/>
            <person name="Zaremba-Niedzwiedzka K."/>
            <person name="Martijn J."/>
            <person name="Lind A.E."/>
            <person name="van Eijk R."/>
            <person name="Schleper C."/>
            <person name="Guy L."/>
            <person name="Ettema T.J."/>
        </authorList>
    </citation>
    <scope>NUCLEOTIDE SEQUENCE</scope>
</reference>